<sequence length="455" mass="48844">MPEVRSAAEADIVILGAGPAALMLALALRRLGLQPLVIGRPRLQPAVEGLSHRAAQGLRQLGCDTALALAGAPWRRLSSWAGAQVEMNGEFIVERQAFDAALARDARQAGVALQDGRVRQAEHRGPGDWRIHWENAPGVPRMTTARFVVESRGRSAPKWAPDRYAGAPALALTRAFRTQRRGRRSTFTESFADGWAWGTLDADGAATVQLVMQPQRLKAQGGDADAAHAAALARLSATHALLGPLQPAGDIGVRGIQTVWRGACGLEDGLRVGDAAYTCDPLSGHGLFEALSGALATAPTIRTLLQRPALATLARGYHEDRIRQIFLERLRTAAGHYAAETRWAGEPFWRGVHALGHIPLLSPAPQPPAGAAFVSQPVVEDGFIVERRVVRTPEHPRGVRFLGGIELPRLHEALQAGPAEPDLPQLARQLGGAPDAVRQALHWLRAHRLDRTAAA</sequence>
<comment type="caution">
    <text evidence="1">The sequence shown here is derived from an EMBL/GenBank/DDBJ whole genome shotgun (WGS) entry which is preliminary data.</text>
</comment>
<protein>
    <recommendedName>
        <fullName evidence="3">Dehydrogenase (Flavoprotein)</fullName>
    </recommendedName>
</protein>
<dbReference type="Gene3D" id="3.50.50.60">
    <property type="entry name" value="FAD/NAD(P)-binding domain"/>
    <property type="match status" value="1"/>
</dbReference>
<organism evidence="1 2">
    <name type="scientific">Azohydromonas caseinilytica</name>
    <dbReference type="NCBI Taxonomy" id="2728836"/>
    <lineage>
        <taxon>Bacteria</taxon>
        <taxon>Pseudomonadati</taxon>
        <taxon>Pseudomonadota</taxon>
        <taxon>Betaproteobacteria</taxon>
        <taxon>Burkholderiales</taxon>
        <taxon>Sphaerotilaceae</taxon>
        <taxon>Azohydromonas</taxon>
    </lineage>
</organism>
<dbReference type="InterPro" id="IPR050816">
    <property type="entry name" value="Flavin-dep_Halogenase_NPB"/>
</dbReference>
<name>A0A848FHJ3_9BURK</name>
<dbReference type="PANTHER" id="PTHR43747:SF1">
    <property type="entry name" value="SLR1998 PROTEIN"/>
    <property type="match status" value="1"/>
</dbReference>
<evidence type="ECO:0008006" key="3">
    <source>
        <dbReference type="Google" id="ProtNLM"/>
    </source>
</evidence>
<dbReference type="InterPro" id="IPR036188">
    <property type="entry name" value="FAD/NAD-bd_sf"/>
</dbReference>
<gene>
    <name evidence="1" type="ORF">HHL10_27565</name>
</gene>
<dbReference type="SUPFAM" id="SSF51905">
    <property type="entry name" value="FAD/NAD(P)-binding domain"/>
    <property type="match status" value="1"/>
</dbReference>
<keyword evidence="2" id="KW-1185">Reference proteome</keyword>
<dbReference type="RefSeq" id="WP_169163622.1">
    <property type="nucleotide sequence ID" value="NZ_JABBFW010000038.1"/>
</dbReference>
<accession>A0A848FHJ3</accession>
<proteinExistence type="predicted"/>
<reference evidence="1 2" key="1">
    <citation type="submission" date="2020-04" db="EMBL/GenBank/DDBJ databases">
        <title>Azohydromonas sp. isolated from soil.</title>
        <authorList>
            <person name="Dahal R.H."/>
        </authorList>
    </citation>
    <scope>NUCLEOTIDE SEQUENCE [LARGE SCALE GENOMIC DNA]</scope>
    <source>
        <strain evidence="1 2">G-1-1-14</strain>
    </source>
</reference>
<dbReference type="EMBL" id="JABBFW010000038">
    <property type="protein sequence ID" value="NML18732.1"/>
    <property type="molecule type" value="Genomic_DNA"/>
</dbReference>
<dbReference type="AlphaFoldDB" id="A0A848FHJ3"/>
<dbReference type="PANTHER" id="PTHR43747">
    <property type="entry name" value="FAD-BINDING PROTEIN"/>
    <property type="match status" value="1"/>
</dbReference>
<evidence type="ECO:0000313" key="2">
    <source>
        <dbReference type="Proteomes" id="UP000574067"/>
    </source>
</evidence>
<dbReference type="Proteomes" id="UP000574067">
    <property type="component" value="Unassembled WGS sequence"/>
</dbReference>
<dbReference type="Gene3D" id="3.30.9.100">
    <property type="match status" value="1"/>
</dbReference>
<evidence type="ECO:0000313" key="1">
    <source>
        <dbReference type="EMBL" id="NML18732.1"/>
    </source>
</evidence>
<dbReference type="PRINTS" id="PR00420">
    <property type="entry name" value="RNGMNOXGNASE"/>
</dbReference>